<comment type="caution">
    <text evidence="5">The sequence shown here is derived from an EMBL/GenBank/DDBJ whole genome shotgun (WGS) entry which is preliminary data.</text>
</comment>
<dbReference type="OMA" id="NRIPSIM"/>
<feature type="domain" description="AIMP2 thioredoxin-like" evidence="4">
    <location>
        <begin position="122"/>
        <end position="216"/>
    </location>
</feature>
<keyword evidence="6" id="KW-1185">Reference proteome</keyword>
<sequence length="329" mass="37108">MYSLPQVYGQKPFDADLYLPRCMYAMNPYYVVDGGQEQSTSSAMNTSALTPLPLLPTEIDLNDANIRNTLDDILSRQMLLLCRLNHMEQQLLNLQAPSTEDKCTVQAKQLTVDSIEPKEAVAIHFTLDSIPYSTFALINVLCKRMPVLTSLHVHSSVKGKQSVTRIDELKINLKKQIGFQFNNTYLCRSKFSLIVEFIVSNEIEKPTAMFHATKQILNGELSISKQLVYMFGDDDQDLQTFESIWSSLIEANELSSTNSIIESLRPLVFNLSDQHFLGDRSSPSLIDVVLWSFAVMQFQRAEGKLASTIKCGSLLNEKWKQAVQAFTSC</sequence>
<dbReference type="InterPro" id="IPR041503">
    <property type="entry name" value="AIMP2_thioredoxin"/>
</dbReference>
<evidence type="ECO:0000256" key="1">
    <source>
        <dbReference type="ARBA" id="ARBA00004496"/>
    </source>
</evidence>
<dbReference type="Pfam" id="PF18569">
    <property type="entry name" value="Thioredoxin_16"/>
    <property type="match status" value="1"/>
</dbReference>
<reference evidence="5" key="1">
    <citation type="submission" date="2022-12" db="EMBL/GenBank/DDBJ databases">
        <title>Genome assemblies of Blomia tropicalis.</title>
        <authorList>
            <person name="Cui Y."/>
        </authorList>
    </citation>
    <scope>NUCLEOTIDE SEQUENCE</scope>
    <source>
        <tissue evidence="5">Adult mites</tissue>
    </source>
</reference>
<evidence type="ECO:0000313" key="6">
    <source>
        <dbReference type="Proteomes" id="UP001142055"/>
    </source>
</evidence>
<evidence type="ECO:0000259" key="4">
    <source>
        <dbReference type="Pfam" id="PF18569"/>
    </source>
</evidence>
<dbReference type="Gene3D" id="1.20.1050.130">
    <property type="match status" value="1"/>
</dbReference>
<gene>
    <name evidence="5" type="ORF">RDWZM_004503</name>
</gene>
<name>A0A9Q0RLG4_BLOTA</name>
<dbReference type="GO" id="GO:0006412">
    <property type="term" value="P:translation"/>
    <property type="evidence" value="ECO:0007669"/>
    <property type="project" value="UniProtKB-KW"/>
</dbReference>
<dbReference type="AlphaFoldDB" id="A0A9Q0RLG4"/>
<dbReference type="PANTHER" id="PTHR13438">
    <property type="entry name" value="AMINOACYL TRNA SYNTHASE COMPLEX-INTERACTING MULTIFUNCTIONAL PROTEIN"/>
    <property type="match status" value="1"/>
</dbReference>
<evidence type="ECO:0000256" key="2">
    <source>
        <dbReference type="ARBA" id="ARBA00022490"/>
    </source>
</evidence>
<dbReference type="GO" id="GO:0017101">
    <property type="term" value="C:aminoacyl-tRNA synthetase multienzyme complex"/>
    <property type="evidence" value="ECO:0007669"/>
    <property type="project" value="InterPro"/>
</dbReference>
<dbReference type="Proteomes" id="UP001142055">
    <property type="component" value="Chromosome 2"/>
</dbReference>
<proteinExistence type="predicted"/>
<dbReference type="InterPro" id="IPR042360">
    <property type="entry name" value="AIMP2"/>
</dbReference>
<protein>
    <recommendedName>
        <fullName evidence="4">AIMP2 thioredoxin-like domain-containing protein</fullName>
    </recommendedName>
</protein>
<evidence type="ECO:0000313" key="5">
    <source>
        <dbReference type="EMBL" id="KAJ6218691.1"/>
    </source>
</evidence>
<evidence type="ECO:0000256" key="3">
    <source>
        <dbReference type="ARBA" id="ARBA00022917"/>
    </source>
</evidence>
<dbReference type="PANTHER" id="PTHR13438:SF2">
    <property type="entry name" value="AMINOACYL TRNA SYNTHASE COMPLEX-INTERACTING MULTIFUNCTIONAL PROTEIN 2"/>
    <property type="match status" value="1"/>
</dbReference>
<keyword evidence="2" id="KW-0963">Cytoplasm</keyword>
<keyword evidence="3" id="KW-0648">Protein biosynthesis</keyword>
<comment type="subcellular location">
    <subcellularLocation>
        <location evidence="1">Cytoplasm</location>
    </subcellularLocation>
</comment>
<organism evidence="5 6">
    <name type="scientific">Blomia tropicalis</name>
    <name type="common">Mite</name>
    <dbReference type="NCBI Taxonomy" id="40697"/>
    <lineage>
        <taxon>Eukaryota</taxon>
        <taxon>Metazoa</taxon>
        <taxon>Ecdysozoa</taxon>
        <taxon>Arthropoda</taxon>
        <taxon>Chelicerata</taxon>
        <taxon>Arachnida</taxon>
        <taxon>Acari</taxon>
        <taxon>Acariformes</taxon>
        <taxon>Sarcoptiformes</taxon>
        <taxon>Astigmata</taxon>
        <taxon>Glycyphagoidea</taxon>
        <taxon>Echimyopodidae</taxon>
        <taxon>Blomia</taxon>
    </lineage>
</organism>
<accession>A0A9Q0RLG4</accession>
<dbReference type="EMBL" id="JAPWDV010000002">
    <property type="protein sequence ID" value="KAJ6218691.1"/>
    <property type="molecule type" value="Genomic_DNA"/>
</dbReference>
<dbReference type="GO" id="GO:0005737">
    <property type="term" value="C:cytoplasm"/>
    <property type="evidence" value="ECO:0007669"/>
    <property type="project" value="UniProtKB-SubCell"/>
</dbReference>